<evidence type="ECO:0000256" key="1">
    <source>
        <dbReference type="SAM" id="Phobius"/>
    </source>
</evidence>
<dbReference type="EMBL" id="MFJM01000060">
    <property type="protein sequence ID" value="OGG16103.1"/>
    <property type="molecule type" value="Genomic_DNA"/>
</dbReference>
<dbReference type="PANTHER" id="PTHR36832:SF1">
    <property type="entry name" value="SLR1174 PROTEIN"/>
    <property type="match status" value="1"/>
</dbReference>
<feature type="transmembrane region" description="Helical" evidence="1">
    <location>
        <begin position="23"/>
        <end position="46"/>
    </location>
</feature>
<feature type="transmembrane region" description="Helical" evidence="1">
    <location>
        <begin position="174"/>
        <end position="194"/>
    </location>
</feature>
<reference evidence="2 3" key="1">
    <citation type="journal article" date="2016" name="Nat. Commun.">
        <title>Thousands of microbial genomes shed light on interconnected biogeochemical processes in an aquifer system.</title>
        <authorList>
            <person name="Anantharaman K."/>
            <person name="Brown C.T."/>
            <person name="Hug L.A."/>
            <person name="Sharon I."/>
            <person name="Castelle C.J."/>
            <person name="Probst A.J."/>
            <person name="Thomas B.C."/>
            <person name="Singh A."/>
            <person name="Wilkins M.J."/>
            <person name="Karaoz U."/>
            <person name="Brodie E.L."/>
            <person name="Williams K.H."/>
            <person name="Hubbard S.S."/>
            <person name="Banfield J.F."/>
        </authorList>
    </citation>
    <scope>NUCLEOTIDE SEQUENCE [LARGE SCALE GENOMIC DNA]</scope>
</reference>
<sequence>MLKYFYVTKNSLMEFLAYRLNFVLWRVRVVVSILITYFLWLAIYSGRDRIFNYTQGQMLTYIILLTFLSGVVLSTQTSRVAEEINSGNLSNYLIRPLNYLSFNLFRDLADKLINTFFAIIEMALILLIFRPHFILQTNPLNLFFFILSLIMAVILYFFISLLLSFIGFWSREVWAPRFIFFILVAFLAGTYFPLDIVPRPIYALFELLPFTYLIFFPLKIYLGNINGFFLIKGFAVSFFWLIILYQLVKIVWQKGLKAYTAEGK</sequence>
<accession>A0A1F5ZUP7</accession>
<feature type="transmembrane region" description="Helical" evidence="1">
    <location>
        <begin position="201"/>
        <end position="222"/>
    </location>
</feature>
<dbReference type="AlphaFoldDB" id="A0A1F5ZUP7"/>
<feature type="transmembrane region" description="Helical" evidence="1">
    <location>
        <begin position="228"/>
        <end position="248"/>
    </location>
</feature>
<feature type="transmembrane region" description="Helical" evidence="1">
    <location>
        <begin position="58"/>
        <end position="76"/>
    </location>
</feature>
<gene>
    <name evidence="2" type="ORF">A3D78_00455</name>
</gene>
<comment type="caution">
    <text evidence="2">The sequence shown here is derived from an EMBL/GenBank/DDBJ whole genome shotgun (WGS) entry which is preliminary data.</text>
</comment>
<proteinExistence type="predicted"/>
<dbReference type="Pfam" id="PF06182">
    <property type="entry name" value="ABC2_membrane_6"/>
    <property type="match status" value="1"/>
</dbReference>
<dbReference type="InterPro" id="IPR010390">
    <property type="entry name" value="ABC-2_transporter-like"/>
</dbReference>
<evidence type="ECO:0008006" key="4">
    <source>
        <dbReference type="Google" id="ProtNLM"/>
    </source>
</evidence>
<feature type="transmembrane region" description="Helical" evidence="1">
    <location>
        <begin position="112"/>
        <end position="130"/>
    </location>
</feature>
<feature type="transmembrane region" description="Helical" evidence="1">
    <location>
        <begin position="142"/>
        <end position="168"/>
    </location>
</feature>
<dbReference type="PANTHER" id="PTHR36832">
    <property type="entry name" value="SLR1174 PROTEIN-RELATED"/>
    <property type="match status" value="1"/>
</dbReference>
<keyword evidence="1" id="KW-1133">Transmembrane helix</keyword>
<evidence type="ECO:0000313" key="3">
    <source>
        <dbReference type="Proteomes" id="UP000176253"/>
    </source>
</evidence>
<dbReference type="Proteomes" id="UP000176253">
    <property type="component" value="Unassembled WGS sequence"/>
</dbReference>
<dbReference type="STRING" id="1798383.A3D78_00455"/>
<protein>
    <recommendedName>
        <fullName evidence="4">ABC-2 type transporter domain-containing protein</fullName>
    </recommendedName>
</protein>
<organism evidence="2 3">
    <name type="scientific">Candidatus Gottesmanbacteria bacterium RIFCSPHIGHO2_02_FULL_39_14</name>
    <dbReference type="NCBI Taxonomy" id="1798383"/>
    <lineage>
        <taxon>Bacteria</taxon>
        <taxon>Candidatus Gottesmaniibacteriota</taxon>
    </lineage>
</organism>
<evidence type="ECO:0000313" key="2">
    <source>
        <dbReference type="EMBL" id="OGG16103.1"/>
    </source>
</evidence>
<keyword evidence="1" id="KW-0812">Transmembrane</keyword>
<name>A0A1F5ZUP7_9BACT</name>
<keyword evidence="1" id="KW-0472">Membrane</keyword>